<proteinExistence type="predicted"/>
<accession>A0A6A2YEI3</accession>
<dbReference type="OrthoDB" id="1913731at2759"/>
<reference evidence="3" key="1">
    <citation type="submission" date="2019-09" db="EMBL/GenBank/DDBJ databases">
        <title>Draft genome information of white flower Hibiscus syriacus.</title>
        <authorList>
            <person name="Kim Y.-M."/>
        </authorList>
    </citation>
    <scope>NUCLEOTIDE SEQUENCE [LARGE SCALE GENOMIC DNA]</scope>
    <source>
        <strain evidence="3">YM2019G1</strain>
    </source>
</reference>
<dbReference type="EMBL" id="VEPZ02001417">
    <property type="protein sequence ID" value="KAE8674569.1"/>
    <property type="molecule type" value="Genomic_DNA"/>
</dbReference>
<comment type="caution">
    <text evidence="3">The sequence shown here is derived from an EMBL/GenBank/DDBJ whole genome shotgun (WGS) entry which is preliminary data.</text>
</comment>
<evidence type="ECO:0000256" key="1">
    <source>
        <dbReference type="SAM" id="Coils"/>
    </source>
</evidence>
<feature type="region of interest" description="Disordered" evidence="2">
    <location>
        <begin position="268"/>
        <end position="316"/>
    </location>
</feature>
<feature type="coiled-coil region" evidence="1">
    <location>
        <begin position="74"/>
        <end position="150"/>
    </location>
</feature>
<dbReference type="AlphaFoldDB" id="A0A6A2YEI3"/>
<dbReference type="PANTHER" id="PTHR35689:SF1">
    <property type="entry name" value="EARLY ENDOSOME ANTIGEN"/>
    <property type="match status" value="1"/>
</dbReference>
<gene>
    <name evidence="3" type="ORF">F3Y22_tig00111745pilonHSYRG00121</name>
</gene>
<sequence>MDIPQEVDDYMKETIEHSLGLQISTQYLQSKLRYTEEAQGRLRDQCIFLLSKLKEKDQIIERSKAEANMNAVALKRFVDENQKLAAECADLLTQCNKWERECSLYDHDREALMDFGNEADERAKKAEFRAHELEEELGKLTEELSFYKRHDESRGIDSSSEGTTLEENLLDSVLSTLICKDEVTCGRTFLEANNSLEACQRLHKMWNKLRPSTQKILALAAEVKTLEKDKEHLRMNLCKAEDEVKVLFEENNILNEENRRLLRQYHKEKNHHGSGGKNSGSASTKTNKRPKICSPIEKKIDFTDPDSPRNPLSPLRQLPRFKNAQSLINASNSASTKVTCI</sequence>
<evidence type="ECO:0000313" key="4">
    <source>
        <dbReference type="Proteomes" id="UP000436088"/>
    </source>
</evidence>
<keyword evidence="1" id="KW-0175">Coiled coil</keyword>
<organism evidence="3 4">
    <name type="scientific">Hibiscus syriacus</name>
    <name type="common">Rose of Sharon</name>
    <dbReference type="NCBI Taxonomy" id="106335"/>
    <lineage>
        <taxon>Eukaryota</taxon>
        <taxon>Viridiplantae</taxon>
        <taxon>Streptophyta</taxon>
        <taxon>Embryophyta</taxon>
        <taxon>Tracheophyta</taxon>
        <taxon>Spermatophyta</taxon>
        <taxon>Magnoliopsida</taxon>
        <taxon>eudicotyledons</taxon>
        <taxon>Gunneridae</taxon>
        <taxon>Pentapetalae</taxon>
        <taxon>rosids</taxon>
        <taxon>malvids</taxon>
        <taxon>Malvales</taxon>
        <taxon>Malvaceae</taxon>
        <taxon>Malvoideae</taxon>
        <taxon>Hibiscus</taxon>
    </lineage>
</organism>
<name>A0A6A2YEI3_HIBSY</name>
<dbReference type="PANTHER" id="PTHR35689">
    <property type="entry name" value="EARLY ENDOSOME ANTIGEN"/>
    <property type="match status" value="1"/>
</dbReference>
<evidence type="ECO:0000256" key="2">
    <source>
        <dbReference type="SAM" id="MobiDB-lite"/>
    </source>
</evidence>
<keyword evidence="4" id="KW-1185">Reference proteome</keyword>
<dbReference type="Proteomes" id="UP000436088">
    <property type="component" value="Unassembled WGS sequence"/>
</dbReference>
<evidence type="ECO:0000313" key="3">
    <source>
        <dbReference type="EMBL" id="KAE8674569.1"/>
    </source>
</evidence>
<protein>
    <submittedName>
        <fullName evidence="3">RNA-binding family protein</fullName>
    </submittedName>
</protein>